<dbReference type="Pfam" id="PF12145">
    <property type="entry name" value="Med12-LCEWAV"/>
    <property type="match status" value="1"/>
</dbReference>
<evidence type="ECO:0000256" key="1">
    <source>
        <dbReference type="ARBA" id="ARBA00004123"/>
    </source>
</evidence>
<protein>
    <submittedName>
        <fullName evidence="10">Mediator of RNA polymerase II transcription subunit 12 protein</fullName>
    </submittedName>
</protein>
<keyword evidence="6" id="KW-0804">Transcription</keyword>
<proteinExistence type="inferred from homology"/>
<comment type="similarity">
    <text evidence="2">Belongs to the Mediator complex subunit 12 family.</text>
</comment>
<evidence type="ECO:0000256" key="8">
    <source>
        <dbReference type="SAM" id="MobiDB-lite"/>
    </source>
</evidence>
<evidence type="ECO:0000256" key="6">
    <source>
        <dbReference type="ARBA" id="ARBA00023163"/>
    </source>
</evidence>
<dbReference type="GO" id="GO:0016592">
    <property type="term" value="C:mediator complex"/>
    <property type="evidence" value="ECO:0007669"/>
    <property type="project" value="TreeGrafter"/>
</dbReference>
<organism evidence="10 11">
    <name type="scientific">Daphnia magna</name>
    <dbReference type="NCBI Taxonomy" id="35525"/>
    <lineage>
        <taxon>Eukaryota</taxon>
        <taxon>Metazoa</taxon>
        <taxon>Ecdysozoa</taxon>
        <taxon>Arthropoda</taxon>
        <taxon>Crustacea</taxon>
        <taxon>Branchiopoda</taxon>
        <taxon>Diplostraca</taxon>
        <taxon>Cladocera</taxon>
        <taxon>Anomopoda</taxon>
        <taxon>Daphniidae</taxon>
        <taxon>Daphnia</taxon>
    </lineage>
</organism>
<sequence length="486" mass="54042">MLRDSENIIKQRSKAAEARWPLDKLIRNLEPNCSTKKQQYQPQTGMVTARVLHALEALDLHSFDRVDSTHSIDSLYSKLFPAIGGNKGSLDHATAEQVDQFAKQDEPYVRLLCQWAVSDQRCGEHRAIAAALLLEKRQSDLVTLTETDGAGADDNDTDESSSAISALLPIYQGFLMKFLDSEAPVLNEPVPGHNNRTVFASLVHLFHELIKHDVFSHDMYMCTLISRGDLLSVTPCHNGTTVTPSTTGHFAGTPSSGMSSLTGFQSMNDLRCEMDDSKIDDDLGKLLQHIKEEQQIVMDTPDSPKDENHSTLEPGRGEKEGKRQSRHLLFTTHFPLPQDDSLTHDCNQRHILLYGVGKAREESRHAVKKVSKEMCRLFHKKLAIDVQTEGTNLAGGVGAFVGSTKSRKHSSRLEFNFELSMQRFLALSYFDRHAVAAQAASTCMEMINSFIVGGAAYLPVLEHISFLFDLFEVSLSISGLIDLCLQ</sequence>
<evidence type="ECO:0000256" key="5">
    <source>
        <dbReference type="ARBA" id="ARBA00023159"/>
    </source>
</evidence>
<dbReference type="AlphaFoldDB" id="A0A162D9X5"/>
<evidence type="ECO:0000256" key="7">
    <source>
        <dbReference type="ARBA" id="ARBA00023242"/>
    </source>
</evidence>
<feature type="non-terminal residue" evidence="10">
    <location>
        <position position="486"/>
    </location>
</feature>
<comment type="caution">
    <text evidence="10">The sequence shown here is derived from an EMBL/GenBank/DDBJ whole genome shotgun (WGS) entry which is preliminary data.</text>
</comment>
<comment type="subcellular location">
    <subcellularLocation>
        <location evidence="1">Nucleus</location>
    </subcellularLocation>
</comment>
<dbReference type="GO" id="GO:0045944">
    <property type="term" value="P:positive regulation of transcription by RNA polymerase II"/>
    <property type="evidence" value="ECO:0007669"/>
    <property type="project" value="TreeGrafter"/>
</dbReference>
<feature type="domain" description="Mediator complex subunit Med12 LCEWAV-domain" evidence="9">
    <location>
        <begin position="2"/>
        <end position="353"/>
    </location>
</feature>
<keyword evidence="3" id="KW-0678">Repressor</keyword>
<keyword evidence="4" id="KW-0805">Transcription regulation</keyword>
<evidence type="ECO:0000256" key="4">
    <source>
        <dbReference type="ARBA" id="ARBA00023015"/>
    </source>
</evidence>
<keyword evidence="7" id="KW-0539">Nucleus</keyword>
<evidence type="ECO:0000256" key="3">
    <source>
        <dbReference type="ARBA" id="ARBA00022491"/>
    </source>
</evidence>
<dbReference type="OrthoDB" id="20828at2759"/>
<dbReference type="EMBL" id="LRGB01002141">
    <property type="protein sequence ID" value="KZS08914.1"/>
    <property type="molecule type" value="Genomic_DNA"/>
</dbReference>
<keyword evidence="5" id="KW-0010">Activator</keyword>
<feature type="compositionally biased region" description="Basic and acidic residues" evidence="8">
    <location>
        <begin position="302"/>
        <end position="323"/>
    </location>
</feature>
<accession>A0A162D9X5</accession>
<dbReference type="PANTHER" id="PTHR46007">
    <property type="entry name" value="MEDIATOR OF RNA POLYMERASE II TRANSCRIPTION SUBUNIT 12"/>
    <property type="match status" value="1"/>
</dbReference>
<dbReference type="InterPro" id="IPR021990">
    <property type="entry name" value="Mediator_Med12_LCEWAV"/>
</dbReference>
<evidence type="ECO:0000256" key="2">
    <source>
        <dbReference type="ARBA" id="ARBA00010289"/>
    </source>
</evidence>
<evidence type="ECO:0000313" key="11">
    <source>
        <dbReference type="Proteomes" id="UP000076858"/>
    </source>
</evidence>
<dbReference type="PANTHER" id="PTHR46007:SF11">
    <property type="entry name" value="MEDIATOR OF RNA POLYMERASE II TRANSCRIPTION SUBUNIT 12"/>
    <property type="match status" value="1"/>
</dbReference>
<dbReference type="STRING" id="35525.A0A162D9X5"/>
<dbReference type="InterPro" id="IPR051647">
    <property type="entry name" value="Mediator_comp_sub12"/>
</dbReference>
<dbReference type="GO" id="GO:0003713">
    <property type="term" value="F:transcription coactivator activity"/>
    <property type="evidence" value="ECO:0007669"/>
    <property type="project" value="TreeGrafter"/>
</dbReference>
<evidence type="ECO:0000313" key="10">
    <source>
        <dbReference type="EMBL" id="KZS08914.1"/>
    </source>
</evidence>
<gene>
    <name evidence="10" type="ORF">APZ42_026999</name>
</gene>
<reference evidence="10 11" key="1">
    <citation type="submission" date="2016-03" db="EMBL/GenBank/DDBJ databases">
        <title>EvidentialGene: Evidence-directed Construction of Genes on Genomes.</title>
        <authorList>
            <person name="Gilbert D.G."/>
            <person name="Choi J.-H."/>
            <person name="Mockaitis K."/>
            <person name="Colbourne J."/>
            <person name="Pfrender M."/>
        </authorList>
    </citation>
    <scope>NUCLEOTIDE SEQUENCE [LARGE SCALE GENOMIC DNA]</scope>
    <source>
        <strain evidence="10 11">Xinb3</strain>
        <tissue evidence="10">Complete organism</tissue>
    </source>
</reference>
<feature type="region of interest" description="Disordered" evidence="8">
    <location>
        <begin position="297"/>
        <end position="324"/>
    </location>
</feature>
<dbReference type="Proteomes" id="UP000076858">
    <property type="component" value="Unassembled WGS sequence"/>
</dbReference>
<keyword evidence="11" id="KW-1185">Reference proteome</keyword>
<evidence type="ECO:0000259" key="9">
    <source>
        <dbReference type="Pfam" id="PF12145"/>
    </source>
</evidence>
<name>A0A162D9X5_9CRUS</name>